<evidence type="ECO:0000313" key="4">
    <source>
        <dbReference type="Proteomes" id="UP000396862"/>
    </source>
</evidence>
<accession>A0A2P8C760</accession>
<dbReference type="InterPro" id="IPR015943">
    <property type="entry name" value="WD40/YVTN_repeat-like_dom_sf"/>
</dbReference>
<keyword evidence="4" id="KW-1185">Reference proteome</keyword>
<dbReference type="RefSeq" id="WP_106543662.1">
    <property type="nucleotide sequence ID" value="NZ_BLAU01000001.1"/>
</dbReference>
<proteinExistence type="predicted"/>
<dbReference type="OrthoDB" id="980225at2"/>
<reference evidence="2 3" key="1">
    <citation type="submission" date="2018-03" db="EMBL/GenBank/DDBJ databases">
        <title>Genomic Encyclopedia of Archaeal and Bacterial Type Strains, Phase II (KMG-II): from individual species to whole genera.</title>
        <authorList>
            <person name="Goeker M."/>
        </authorList>
    </citation>
    <scope>NUCLEOTIDE SEQUENCE [LARGE SCALE GENOMIC DNA]</scope>
    <source>
        <strain evidence="2 3">DSM 27267</strain>
    </source>
</reference>
<organism evidence="2 3">
    <name type="scientific">Prolixibacter denitrificans</name>
    <dbReference type="NCBI Taxonomy" id="1541063"/>
    <lineage>
        <taxon>Bacteria</taxon>
        <taxon>Pseudomonadati</taxon>
        <taxon>Bacteroidota</taxon>
        <taxon>Bacteroidia</taxon>
        <taxon>Marinilabiliales</taxon>
        <taxon>Prolixibacteraceae</taxon>
        <taxon>Prolixibacter</taxon>
    </lineage>
</organism>
<name>A0A2P8C760_9BACT</name>
<evidence type="ECO:0000313" key="2">
    <source>
        <dbReference type="EMBL" id="PSK80803.1"/>
    </source>
</evidence>
<dbReference type="Proteomes" id="UP000396862">
    <property type="component" value="Unassembled WGS sequence"/>
</dbReference>
<evidence type="ECO:0000313" key="1">
    <source>
        <dbReference type="EMBL" id="GET22397.1"/>
    </source>
</evidence>
<dbReference type="Gene3D" id="2.130.10.10">
    <property type="entry name" value="YVTN repeat-like/Quinoprotein amine dehydrogenase"/>
    <property type="match status" value="1"/>
</dbReference>
<dbReference type="EMBL" id="PYGC01000013">
    <property type="protein sequence ID" value="PSK80803.1"/>
    <property type="molecule type" value="Genomic_DNA"/>
</dbReference>
<protein>
    <submittedName>
        <fullName evidence="2">Uncharacterized protein</fullName>
    </submittedName>
</protein>
<gene>
    <name evidence="2" type="ORF">CLV93_11397</name>
    <name evidence="1" type="ORF">JCM18694_26430</name>
</gene>
<dbReference type="PROSITE" id="PS51257">
    <property type="entry name" value="PROKAR_LIPOPROTEIN"/>
    <property type="match status" value="1"/>
</dbReference>
<comment type="caution">
    <text evidence="2">The sequence shown here is derived from an EMBL/GenBank/DDBJ whole genome shotgun (WGS) entry which is preliminary data.</text>
</comment>
<reference evidence="1 4" key="2">
    <citation type="submission" date="2019-10" db="EMBL/GenBank/DDBJ databases">
        <title>Prolixibacter strains distinguished by the presence of nitrate reductase genes were adept at nitrate-dependent anaerobic corrosion of metallic iron and carbon steel.</title>
        <authorList>
            <person name="Iino T."/>
            <person name="Shono N."/>
            <person name="Ito K."/>
            <person name="Nakamura R."/>
            <person name="Sueoka K."/>
            <person name="Harayama S."/>
            <person name="Ohkuma M."/>
        </authorList>
    </citation>
    <scope>NUCLEOTIDE SEQUENCE [LARGE SCALE GENOMIC DNA]</scope>
    <source>
        <strain evidence="1 4">MIC1-1</strain>
    </source>
</reference>
<sequence length="602" mass="68663">MKKLVFSILIGLIPLIYSCTYSPVGENFVEVDQNTTPPQVQNLTLDLNDDTLHVWTKSRYNFNLVSDNQPIVGVIITLNEEQHVYDKTSGYIDIDPASFHEGMYPMEMKVYTTSGTGSLADVTGNEGFLFTKEWVVVFENPKAPNLKLTSSIENGFIKFSWDKFNSSFFHAYKLSIDNKGINDRYSVALYSSESTSFIDSLYVGGQINVTLTTEFYDLNRDIHTAVVNYTYDYPVDIQFAENLDSLTISWTPNPFQCQTYYSLGDTISKVLVPSGNSYTIPATGLGEPLLHRIDFEPLKSTIWGKATHYLYERHTLGTEDGLQFTDMLYKPDMHSYFLKDPMFVREVDENLKTAGNYDFPYDYNNNPTLTFSKDNQSLYAIVNQKRMRFSTSDMKVLEELPNGLGDNATIQVMKNLNDTIFLVGYDGRFCLLNIQNDSIISDSGPLGSIRGNRYYRFAISSDGHYAAFCNDLGLHICEEVDNQQIIVQYEDSGNDISCLFNPRKPNELLVNAMDGIYVMDCSTGQTIRNLNQFVANPINFDPVTNNLLLVSYSQKKIFVYDYDNDVVKLELNHHANPWDFRLLNNYIFFNSGYHLAITDYVH</sequence>
<dbReference type="EMBL" id="BLAU01000001">
    <property type="protein sequence ID" value="GET22397.1"/>
    <property type="molecule type" value="Genomic_DNA"/>
</dbReference>
<dbReference type="SUPFAM" id="SSF69322">
    <property type="entry name" value="Tricorn protease domain 2"/>
    <property type="match status" value="1"/>
</dbReference>
<dbReference type="Proteomes" id="UP000240621">
    <property type="component" value="Unassembled WGS sequence"/>
</dbReference>
<dbReference type="AlphaFoldDB" id="A0A2P8C760"/>
<evidence type="ECO:0000313" key="3">
    <source>
        <dbReference type="Proteomes" id="UP000240621"/>
    </source>
</evidence>